<dbReference type="RefSeq" id="WP_171944999.1">
    <property type="nucleotide sequence ID" value="NZ_FNTI01000001.1"/>
</dbReference>
<dbReference type="EMBL" id="FNTI01000001">
    <property type="protein sequence ID" value="SEE17539.1"/>
    <property type="molecule type" value="Genomic_DNA"/>
</dbReference>
<feature type="domain" description="UBP-type" evidence="1">
    <location>
        <begin position="3"/>
        <end position="102"/>
    </location>
</feature>
<sequence length="102" mass="11635">MAIFCKHLSAIRDVVPSAPGCEECLKSGDPWLHLRVCRTCGHVGCCDQSPNRHATKHFHATRHPIIEAFDPPEGWGWCYVDEVMFHLSGRQTPHLEPIPRFY</sequence>
<name>A0A1M7GAY7_9BRAD</name>
<gene>
    <name evidence="2" type="ORF">SAMN05444171_6525</name>
</gene>
<dbReference type="Pfam" id="PF02148">
    <property type="entry name" value="zf-UBP"/>
    <property type="match status" value="1"/>
</dbReference>
<dbReference type="InterPro" id="IPR013083">
    <property type="entry name" value="Znf_RING/FYVE/PHD"/>
</dbReference>
<keyword evidence="2" id="KW-0378">Hydrolase</keyword>
<protein>
    <submittedName>
        <fullName evidence="2">Ubiquitin-hydrolase Zn-finger-containing protein</fullName>
    </submittedName>
</protein>
<dbReference type="PROSITE" id="PS50271">
    <property type="entry name" value="ZF_UBP"/>
    <property type="match status" value="1"/>
</dbReference>
<dbReference type="AlphaFoldDB" id="A0A1M7GAY7"/>
<accession>A0A1M7GAY7</accession>
<evidence type="ECO:0000313" key="2">
    <source>
        <dbReference type="EMBL" id="SEE17539.1"/>
    </source>
</evidence>
<dbReference type="Gene3D" id="3.30.40.10">
    <property type="entry name" value="Zinc/RING finger domain, C3HC4 (zinc finger)"/>
    <property type="match status" value="1"/>
</dbReference>
<evidence type="ECO:0000259" key="1">
    <source>
        <dbReference type="PROSITE" id="PS50271"/>
    </source>
</evidence>
<reference evidence="2 3" key="1">
    <citation type="submission" date="2016-10" db="EMBL/GenBank/DDBJ databases">
        <authorList>
            <person name="de Groot N.N."/>
        </authorList>
    </citation>
    <scope>NUCLEOTIDE SEQUENCE [LARGE SCALE GENOMIC DNA]</scope>
    <source>
        <strain evidence="2 3">GAS522</strain>
    </source>
</reference>
<organism evidence="2 3">
    <name type="scientific">Bradyrhizobium lablabi</name>
    <dbReference type="NCBI Taxonomy" id="722472"/>
    <lineage>
        <taxon>Bacteria</taxon>
        <taxon>Pseudomonadati</taxon>
        <taxon>Pseudomonadota</taxon>
        <taxon>Alphaproteobacteria</taxon>
        <taxon>Hyphomicrobiales</taxon>
        <taxon>Nitrobacteraceae</taxon>
        <taxon>Bradyrhizobium</taxon>
    </lineage>
</organism>
<dbReference type="SUPFAM" id="SSF57850">
    <property type="entry name" value="RING/U-box"/>
    <property type="match status" value="1"/>
</dbReference>
<dbReference type="InterPro" id="IPR001607">
    <property type="entry name" value="Znf_UBP"/>
</dbReference>
<dbReference type="GO" id="GO:0016787">
    <property type="term" value="F:hydrolase activity"/>
    <property type="evidence" value="ECO:0007669"/>
    <property type="project" value="UniProtKB-KW"/>
</dbReference>
<dbReference type="GO" id="GO:0008270">
    <property type="term" value="F:zinc ion binding"/>
    <property type="evidence" value="ECO:0007669"/>
    <property type="project" value="InterPro"/>
</dbReference>
<dbReference type="Proteomes" id="UP000183208">
    <property type="component" value="Unassembled WGS sequence"/>
</dbReference>
<evidence type="ECO:0000313" key="3">
    <source>
        <dbReference type="Proteomes" id="UP000183208"/>
    </source>
</evidence>
<proteinExistence type="predicted"/>